<evidence type="ECO:0000313" key="11">
    <source>
        <dbReference type="EMBL" id="QPG97655.1"/>
    </source>
</evidence>
<dbReference type="GO" id="GO:0042273">
    <property type="term" value="P:ribosomal large subunit biogenesis"/>
    <property type="evidence" value="ECO:0007669"/>
    <property type="project" value="InterPro"/>
</dbReference>
<evidence type="ECO:0008006" key="13">
    <source>
        <dbReference type="Google" id="ProtNLM"/>
    </source>
</evidence>
<feature type="domain" description="SDA1 C-terminal" evidence="10">
    <location>
        <begin position="1011"/>
        <end position="1056"/>
    </location>
</feature>
<keyword evidence="5" id="KW-0653">Protein transport</keyword>
<keyword evidence="3" id="KW-0813">Transport</keyword>
<feature type="domain" description="SDA1 N-terminal" evidence="9">
    <location>
        <begin position="381"/>
        <end position="747"/>
    </location>
</feature>
<evidence type="ECO:0000259" key="8">
    <source>
        <dbReference type="Pfam" id="PF05285"/>
    </source>
</evidence>
<feature type="compositionally biased region" description="Acidic residues" evidence="7">
    <location>
        <begin position="886"/>
        <end position="903"/>
    </location>
</feature>
<feature type="compositionally biased region" description="Basic and acidic residues" evidence="7">
    <location>
        <begin position="976"/>
        <end position="997"/>
    </location>
</feature>
<reference evidence="11 12" key="1">
    <citation type="journal article" date="2018" name="PLoS Genet.">
        <title>Repeat elements organise 3D genome structure and mediate transcription in the filamentous fungus Epichloe festucae.</title>
        <authorList>
            <person name="Winter D.J."/>
            <person name="Ganley A.R.D."/>
            <person name="Young C.A."/>
            <person name="Liachko I."/>
            <person name="Schardl C.L."/>
            <person name="Dupont P.Y."/>
            <person name="Berry D."/>
            <person name="Ram A."/>
            <person name="Scott B."/>
            <person name="Cox M.P."/>
        </authorList>
    </citation>
    <scope>NUCLEOTIDE SEQUENCE [LARGE SCALE GENOMIC DNA]</scope>
    <source>
        <strain evidence="11 12">Fl1</strain>
    </source>
</reference>
<keyword evidence="6" id="KW-0539">Nucleus</keyword>
<keyword evidence="12" id="KW-1185">Reference proteome</keyword>
<dbReference type="PANTHER" id="PTHR12730">
    <property type="entry name" value="HSDA/SDA1-RELATED"/>
    <property type="match status" value="1"/>
</dbReference>
<comment type="similarity">
    <text evidence="2">Belongs to the SDA1 family.</text>
</comment>
<dbReference type="Pfam" id="PF08158">
    <property type="entry name" value="SDA1_HEAT"/>
    <property type="match status" value="1"/>
</dbReference>
<evidence type="ECO:0000256" key="3">
    <source>
        <dbReference type="ARBA" id="ARBA00022448"/>
    </source>
</evidence>
<evidence type="ECO:0000256" key="4">
    <source>
        <dbReference type="ARBA" id="ARBA00022517"/>
    </source>
</evidence>
<protein>
    <recommendedName>
        <fullName evidence="13">Protein SDA1</fullName>
    </recommendedName>
</protein>
<evidence type="ECO:0000259" key="10">
    <source>
        <dbReference type="Pfam" id="PF21638"/>
    </source>
</evidence>
<organism evidence="11 12">
    <name type="scientific">Epichloe festucae (strain Fl1)</name>
    <dbReference type="NCBI Taxonomy" id="877507"/>
    <lineage>
        <taxon>Eukaryota</taxon>
        <taxon>Fungi</taxon>
        <taxon>Dikarya</taxon>
        <taxon>Ascomycota</taxon>
        <taxon>Pezizomycotina</taxon>
        <taxon>Sordariomycetes</taxon>
        <taxon>Hypocreomycetidae</taxon>
        <taxon>Hypocreales</taxon>
        <taxon>Clavicipitaceae</taxon>
        <taxon>Epichloe</taxon>
    </lineage>
</organism>
<dbReference type="InterPro" id="IPR012977">
    <property type="entry name" value="SDA1_N"/>
</dbReference>
<dbReference type="GO" id="GO:0005730">
    <property type="term" value="C:nucleolus"/>
    <property type="evidence" value="ECO:0007669"/>
    <property type="project" value="TreeGrafter"/>
</dbReference>
<dbReference type="Pfam" id="PF21638">
    <property type="entry name" value="SDA1_C"/>
    <property type="match status" value="1"/>
</dbReference>
<name>A0A7S9KQ77_EPIFF</name>
<dbReference type="EMBL" id="CP031386">
    <property type="protein sequence ID" value="QPG97655.1"/>
    <property type="molecule type" value="Genomic_DNA"/>
</dbReference>
<evidence type="ECO:0000256" key="2">
    <source>
        <dbReference type="ARBA" id="ARBA00005783"/>
    </source>
</evidence>
<dbReference type="OrthoDB" id="2196187at2759"/>
<feature type="compositionally biased region" description="Acidic residues" evidence="7">
    <location>
        <begin position="829"/>
        <end position="855"/>
    </location>
</feature>
<dbReference type="Proteomes" id="UP000594364">
    <property type="component" value="Chromosome 2"/>
</dbReference>
<dbReference type="PANTHER" id="PTHR12730:SF0">
    <property type="entry name" value="PROTEIN SDA1 HOMOLOG"/>
    <property type="match status" value="1"/>
</dbReference>
<dbReference type="InterPro" id="IPR007949">
    <property type="entry name" value="SDA1_MD"/>
</dbReference>
<feature type="compositionally biased region" description="Basic and acidic residues" evidence="7">
    <location>
        <begin position="1006"/>
        <end position="1017"/>
    </location>
</feature>
<dbReference type="InterPro" id="IPR027312">
    <property type="entry name" value="Sda1"/>
</dbReference>
<feature type="compositionally biased region" description="Basic and acidic residues" evidence="7">
    <location>
        <begin position="1038"/>
        <end position="1054"/>
    </location>
</feature>
<dbReference type="Pfam" id="PF05285">
    <property type="entry name" value="SDA1_dom"/>
    <property type="match status" value="1"/>
</dbReference>
<gene>
    <name evidence="11" type="ORF">C2857_006671</name>
</gene>
<evidence type="ECO:0000256" key="5">
    <source>
        <dbReference type="ARBA" id="ARBA00022927"/>
    </source>
</evidence>
<dbReference type="InterPro" id="IPR048292">
    <property type="entry name" value="SDA1_C"/>
</dbReference>
<feature type="region of interest" description="Disordered" evidence="7">
    <location>
        <begin position="820"/>
        <end position="910"/>
    </location>
</feature>
<dbReference type="GO" id="GO:0000055">
    <property type="term" value="P:ribosomal large subunit export from nucleus"/>
    <property type="evidence" value="ECO:0007669"/>
    <property type="project" value="InterPro"/>
</dbReference>
<feature type="compositionally biased region" description="Basic residues" evidence="7">
    <location>
        <begin position="873"/>
        <end position="882"/>
    </location>
</feature>
<feature type="region of interest" description="Disordered" evidence="7">
    <location>
        <begin position="939"/>
        <end position="1063"/>
    </location>
</feature>
<dbReference type="GO" id="GO:0015031">
    <property type="term" value="P:protein transport"/>
    <property type="evidence" value="ECO:0007669"/>
    <property type="project" value="UniProtKB-KW"/>
</dbReference>
<accession>A0A7S9KQ77</accession>
<sequence length="1063" mass="118663">MNGALTVSRPGRDEFWMSVRALSGRDVHAGGYFISSCQLHANSVQLRVLGAAAPRLSHHPSPITIHSAYLASRDHAATGHGSPQLPDDVIARDIPCFAARPGPGKPSLLAHGDPLPAVAVEACSSSLTTTRPNSLNGHRRTTLCPRTNLSFAFLVYVSLAALAHNQTTSQIATARQRPNRSSDRLSAQRKMTRLYVYTTLPFDKIVEPVHSHTPGSVSWVSSRDGHPVTVSIAQYIPIACRRDPAHKKLNHLLDKEPRWLHPRSHSDMGRRVNELANSPTRLRSASNAKRFTAPKANRASLPRSFPDEKVAMVKRKVAALEKLDADFASLQYKIRRDPKSYKDDFLKQWEQYESQREIFLTSPTAGTVDSIESFHNMIDLIAHVADCYPEETKTYPDDLKLILNDHHAVLHPDLRDKIVGSLVLLRRKDVIDSASLLTTLFPILVSSPSKSLRELIFQKILSDMRNSNSKSINHPLNRTVQTVLYNLVTADRGSPRAIWAIKLTRELWKRQLWTDAKPVDVMKEACLSDNEKVVIGATRFFLGGDKEREELEDDSSDEEIDLGKIRHQIGINKKTKKQKKSYERAVHKVRRDERKKAKPHPLNFSALHLLHDPQGFVEQLYSKHLQNTKTKLSLESKILVLQLITRLVGLHKLTIVALYSWFIKYLTPRQQSVTTILACLAQGTHNLVPPDAIEPLIQKIANEFVSEAAAAEVCAAGMNAIREICSRQPLAMTDTLLQDLVQYRKSKDKGVMMAAKGLLSLYREVGAELLQRKDRGKNATIGLKNGLQHQQRFGEEVAGGIEGLDLLAKWKDEEEKRKRLAKGLAETPGSDEEKDAEDDGSDSDGWEVGSEDSSDSGEWINVDHSDDEAPAFKKQKKQKKKKGPDDASDSESDADADAEEDTESAANQLERMQLLATTTILTPADLQKLKELRATAAIESAAGGTRRKGPNAPEIRHADDGLTAENIEAPAKLRKLTKEEKVALAKEGKPEREEHKSTQAIKRSKKEAEGKSTSNREKQRKKNFLMTLGKAKSKQKRSLVETRKVLRGHVERSTRGGRRRNFA</sequence>
<comment type="subcellular location">
    <subcellularLocation>
        <location evidence="1">Nucleus</location>
    </subcellularLocation>
</comment>
<keyword evidence="4" id="KW-0690">Ribosome biogenesis</keyword>
<feature type="domain" description="SDA1 middle" evidence="8">
    <location>
        <begin position="854"/>
        <end position="988"/>
    </location>
</feature>
<dbReference type="AlphaFoldDB" id="A0A7S9KQ77"/>
<evidence type="ECO:0000256" key="6">
    <source>
        <dbReference type="ARBA" id="ARBA00023242"/>
    </source>
</evidence>
<evidence type="ECO:0000259" key="9">
    <source>
        <dbReference type="Pfam" id="PF08158"/>
    </source>
</evidence>
<evidence type="ECO:0000256" key="1">
    <source>
        <dbReference type="ARBA" id="ARBA00004123"/>
    </source>
</evidence>
<evidence type="ECO:0000313" key="12">
    <source>
        <dbReference type="Proteomes" id="UP000594364"/>
    </source>
</evidence>
<evidence type="ECO:0000256" key="7">
    <source>
        <dbReference type="SAM" id="MobiDB-lite"/>
    </source>
</evidence>
<proteinExistence type="inferred from homology"/>